<dbReference type="SUPFAM" id="SSF103473">
    <property type="entry name" value="MFS general substrate transporter"/>
    <property type="match status" value="1"/>
</dbReference>
<evidence type="ECO:0000256" key="3">
    <source>
        <dbReference type="ARBA" id="ARBA00022989"/>
    </source>
</evidence>
<evidence type="ECO:0000259" key="7">
    <source>
        <dbReference type="PROSITE" id="PS50850"/>
    </source>
</evidence>
<dbReference type="AlphaFoldDB" id="A0A8A3PP86"/>
<feature type="transmembrane region" description="Helical" evidence="6">
    <location>
        <begin position="178"/>
        <end position="197"/>
    </location>
</feature>
<gene>
    <name evidence="8" type="ORF">DSL72_006608</name>
</gene>
<dbReference type="GO" id="GO:0005886">
    <property type="term" value="C:plasma membrane"/>
    <property type="evidence" value="ECO:0007669"/>
    <property type="project" value="TreeGrafter"/>
</dbReference>
<feature type="transmembrane region" description="Helical" evidence="6">
    <location>
        <begin position="53"/>
        <end position="79"/>
    </location>
</feature>
<keyword evidence="2 6" id="KW-0812">Transmembrane</keyword>
<dbReference type="Gene3D" id="1.20.1720.10">
    <property type="entry name" value="Multidrug resistance protein D"/>
    <property type="match status" value="1"/>
</dbReference>
<evidence type="ECO:0000256" key="6">
    <source>
        <dbReference type="SAM" id="Phobius"/>
    </source>
</evidence>
<evidence type="ECO:0000313" key="9">
    <source>
        <dbReference type="Proteomes" id="UP000672032"/>
    </source>
</evidence>
<dbReference type="Pfam" id="PF07690">
    <property type="entry name" value="MFS_1"/>
    <property type="match status" value="1"/>
</dbReference>
<dbReference type="Proteomes" id="UP000672032">
    <property type="component" value="Chromosome 7"/>
</dbReference>
<feature type="domain" description="Major facilitator superfamily (MFS) profile" evidence="7">
    <location>
        <begin position="56"/>
        <end position="507"/>
    </location>
</feature>
<dbReference type="OrthoDB" id="10021397at2759"/>
<sequence>MKQNTPESDTMSPPSSHDADDSAVEKLNSKTDLDGDNVPAPATTSHYLYGWRLGIVVTSLTLGILLIALDTTIIGVAIPKISSDFRSLDDIAWFGSAYLLTVTAFQPSFGALYKFFNAKYVYLVAIVIFEVGSILCAAAPNSPVFILGRAISGLGAAGIYQGALCIVGYTVILEKRPLYFSIVVSSFAISGCIGPILGGVLTDHVSWRWCFWINAPIGAVVLVVVIIFLDLRDSNTENAALPLKTKLKYVDGAGTLAFIGAITCLLLALQWGGQSLPWGSSKIIGLLVGFGCLGVIFAVVQWKRGEYATIPLRIISQRTVSMVICLLFFVGLTITVLSYYIPIYFQAVRGLSATTSGIRFISLIIPQTSAVTHGMFVIRLNLTPDSENDLPTGNAIAVFSLQLGGAVGLAIGQALLLTNLQTNILRLVPSISPGAVIKAGASNLGLLTTDTEVLMSIRGAWSNAVHVVFVLALVASAMSVPFSFGIEHLNVHVVSKQRKEAREDSLY</sequence>
<organism evidence="8 9">
    <name type="scientific">Monilinia vaccinii-corymbosi</name>
    <dbReference type="NCBI Taxonomy" id="61207"/>
    <lineage>
        <taxon>Eukaryota</taxon>
        <taxon>Fungi</taxon>
        <taxon>Dikarya</taxon>
        <taxon>Ascomycota</taxon>
        <taxon>Pezizomycotina</taxon>
        <taxon>Leotiomycetes</taxon>
        <taxon>Helotiales</taxon>
        <taxon>Sclerotiniaceae</taxon>
        <taxon>Monilinia</taxon>
    </lineage>
</organism>
<keyword evidence="9" id="KW-1185">Reference proteome</keyword>
<feature type="transmembrane region" description="Helical" evidence="6">
    <location>
        <begin position="283"/>
        <end position="300"/>
    </location>
</feature>
<protein>
    <recommendedName>
        <fullName evidence="7">Major facilitator superfamily (MFS) profile domain-containing protein</fullName>
    </recommendedName>
</protein>
<evidence type="ECO:0000256" key="4">
    <source>
        <dbReference type="ARBA" id="ARBA00023136"/>
    </source>
</evidence>
<reference evidence="8" key="1">
    <citation type="submission" date="2020-10" db="EMBL/GenBank/DDBJ databases">
        <title>Genome Sequence of Monilinia vaccinii-corymbosi Sheds Light on Mummy Berry Disease Infection of Blueberry and Mating Type.</title>
        <authorList>
            <person name="Yow A.G."/>
            <person name="Zhang Y."/>
            <person name="Bansal K."/>
            <person name="Eacker S.M."/>
            <person name="Sullivan S."/>
            <person name="Liachko I."/>
            <person name="Cubeta M.A."/>
            <person name="Rollins J.A."/>
            <person name="Ashrafi H."/>
        </authorList>
    </citation>
    <scope>NUCLEOTIDE SEQUENCE</scope>
    <source>
        <strain evidence="8">RL-1</strain>
    </source>
</reference>
<feature type="compositionally biased region" description="Basic and acidic residues" evidence="5">
    <location>
        <begin position="17"/>
        <end position="33"/>
    </location>
</feature>
<accession>A0A8A3PP86</accession>
<dbReference type="PANTHER" id="PTHR23501:SF199">
    <property type="entry name" value="MFS EFFLUX TRANSPORTER INPD-RELATED"/>
    <property type="match status" value="1"/>
</dbReference>
<dbReference type="FunFam" id="1.20.1720.10:FF:000012">
    <property type="entry name" value="MFS toxin efflux pump (AflT)"/>
    <property type="match status" value="1"/>
</dbReference>
<feature type="transmembrane region" description="Helical" evidence="6">
    <location>
        <begin position="146"/>
        <end position="171"/>
    </location>
</feature>
<dbReference type="PROSITE" id="PS50850">
    <property type="entry name" value="MFS"/>
    <property type="match status" value="1"/>
</dbReference>
<name>A0A8A3PP86_9HELO</name>
<keyword evidence="3 6" id="KW-1133">Transmembrane helix</keyword>
<dbReference type="PANTHER" id="PTHR23501">
    <property type="entry name" value="MAJOR FACILITATOR SUPERFAMILY"/>
    <property type="match status" value="1"/>
</dbReference>
<evidence type="ECO:0000256" key="5">
    <source>
        <dbReference type="SAM" id="MobiDB-lite"/>
    </source>
</evidence>
<feature type="transmembrane region" description="Helical" evidence="6">
    <location>
        <begin position="91"/>
        <end position="113"/>
    </location>
</feature>
<feature type="transmembrane region" description="Helical" evidence="6">
    <location>
        <begin position="209"/>
        <end position="229"/>
    </location>
</feature>
<dbReference type="GO" id="GO:0022857">
    <property type="term" value="F:transmembrane transporter activity"/>
    <property type="evidence" value="ECO:0007669"/>
    <property type="project" value="InterPro"/>
</dbReference>
<feature type="region of interest" description="Disordered" evidence="5">
    <location>
        <begin position="1"/>
        <end position="38"/>
    </location>
</feature>
<dbReference type="InterPro" id="IPR011701">
    <property type="entry name" value="MFS"/>
</dbReference>
<feature type="transmembrane region" description="Helical" evidence="6">
    <location>
        <begin position="320"/>
        <end position="341"/>
    </location>
</feature>
<keyword evidence="4 6" id="KW-0472">Membrane</keyword>
<proteinExistence type="predicted"/>
<comment type="subcellular location">
    <subcellularLocation>
        <location evidence="1">Membrane</location>
        <topology evidence="1">Multi-pass membrane protein</topology>
    </subcellularLocation>
</comment>
<feature type="transmembrane region" description="Helical" evidence="6">
    <location>
        <begin position="395"/>
        <end position="417"/>
    </location>
</feature>
<dbReference type="InterPro" id="IPR036259">
    <property type="entry name" value="MFS_trans_sf"/>
</dbReference>
<evidence type="ECO:0000256" key="2">
    <source>
        <dbReference type="ARBA" id="ARBA00022692"/>
    </source>
</evidence>
<dbReference type="EMBL" id="CP063411">
    <property type="protein sequence ID" value="QSZ36725.1"/>
    <property type="molecule type" value="Genomic_DNA"/>
</dbReference>
<feature type="compositionally biased region" description="Polar residues" evidence="5">
    <location>
        <begin position="1"/>
        <end position="11"/>
    </location>
</feature>
<evidence type="ECO:0000313" key="8">
    <source>
        <dbReference type="EMBL" id="QSZ36725.1"/>
    </source>
</evidence>
<evidence type="ECO:0000256" key="1">
    <source>
        <dbReference type="ARBA" id="ARBA00004141"/>
    </source>
</evidence>
<feature type="transmembrane region" description="Helical" evidence="6">
    <location>
        <begin position="464"/>
        <end position="486"/>
    </location>
</feature>
<feature type="transmembrane region" description="Helical" evidence="6">
    <location>
        <begin position="249"/>
        <end position="271"/>
    </location>
</feature>
<dbReference type="InterPro" id="IPR020846">
    <property type="entry name" value="MFS_dom"/>
</dbReference>
<feature type="transmembrane region" description="Helical" evidence="6">
    <location>
        <begin position="120"/>
        <end position="140"/>
    </location>
</feature>